<comment type="caution">
    <text evidence="2">The sequence shown here is derived from an EMBL/GenBank/DDBJ whole genome shotgun (WGS) entry which is preliminary data.</text>
</comment>
<evidence type="ECO:0000313" key="3">
    <source>
        <dbReference type="Proteomes" id="UP000720124"/>
    </source>
</evidence>
<sequence>MATWESGPIFALVVYAYITFRVFWWGIVPLLLIGEQRQGLYHEDLQQMHWERCVLAALPRFGLFLLMLVLPVFAVFEHLVTNGFIARTVDDIHWSVIVPWIVRAIFCLVLLLASAAVLGGLYFRIWWKAEHERRHQRFRDETLMMNAAYRDSLRQLNMLRPARGTMGTRQKPKKLWAELA</sequence>
<dbReference type="EMBL" id="JABTXI010000025">
    <property type="protein sequence ID" value="MBY3594247.1"/>
    <property type="molecule type" value="Genomic_DNA"/>
</dbReference>
<keyword evidence="3" id="KW-1185">Reference proteome</keyword>
<keyword evidence="1" id="KW-0472">Membrane</keyword>
<evidence type="ECO:0000313" key="2">
    <source>
        <dbReference type="EMBL" id="MBY3594247.1"/>
    </source>
</evidence>
<keyword evidence="1" id="KW-0812">Transmembrane</keyword>
<reference evidence="2 3" key="1">
    <citation type="submission" date="2020-06" db="EMBL/GenBank/DDBJ databases">
        <title>Global-level population genomics: horizontal gene transfer, symbiosis and evolution in Rhizobia.</title>
        <authorList>
            <person name="Gai Y."/>
        </authorList>
    </citation>
    <scope>NUCLEOTIDE SEQUENCE [LARGE SCALE GENOMIC DNA]</scope>
    <source>
        <strain evidence="2 3">PLR6_1b</strain>
    </source>
</reference>
<proteinExistence type="predicted"/>
<dbReference type="RefSeq" id="WP_221095886.1">
    <property type="nucleotide sequence ID" value="NZ_JABDWX010000033.1"/>
</dbReference>
<feature type="transmembrane region" description="Helical" evidence="1">
    <location>
        <begin position="54"/>
        <end position="80"/>
    </location>
</feature>
<gene>
    <name evidence="2" type="ORF">HJA87_31080</name>
</gene>
<evidence type="ECO:0000256" key="1">
    <source>
        <dbReference type="SAM" id="Phobius"/>
    </source>
</evidence>
<feature type="transmembrane region" description="Helical" evidence="1">
    <location>
        <begin position="100"/>
        <end position="127"/>
    </location>
</feature>
<dbReference type="Proteomes" id="UP000720124">
    <property type="component" value="Unassembled WGS sequence"/>
</dbReference>
<protein>
    <recommendedName>
        <fullName evidence="4">Transmembrane protein</fullName>
    </recommendedName>
</protein>
<name>A0ABS7LS12_9HYPH</name>
<keyword evidence="1" id="KW-1133">Transmembrane helix</keyword>
<evidence type="ECO:0008006" key="4">
    <source>
        <dbReference type="Google" id="ProtNLM"/>
    </source>
</evidence>
<organism evidence="2 3">
    <name type="scientific">Rhizobium bangladeshense</name>
    <dbReference type="NCBI Taxonomy" id="1138189"/>
    <lineage>
        <taxon>Bacteria</taxon>
        <taxon>Pseudomonadati</taxon>
        <taxon>Pseudomonadota</taxon>
        <taxon>Alphaproteobacteria</taxon>
        <taxon>Hyphomicrobiales</taxon>
        <taxon>Rhizobiaceae</taxon>
        <taxon>Rhizobium/Agrobacterium group</taxon>
        <taxon>Rhizobium</taxon>
    </lineage>
</organism>
<accession>A0ABS7LS12</accession>
<feature type="transmembrane region" description="Helical" evidence="1">
    <location>
        <begin position="12"/>
        <end position="33"/>
    </location>
</feature>